<keyword evidence="2" id="KW-0238">DNA-binding</keyword>
<dbReference type="InterPro" id="IPR036390">
    <property type="entry name" value="WH_DNA-bd_sf"/>
</dbReference>
<dbReference type="PANTHER" id="PTHR43537">
    <property type="entry name" value="TRANSCRIPTIONAL REGULATOR, GNTR FAMILY"/>
    <property type="match status" value="1"/>
</dbReference>
<accession>A0ABS4GIQ8</accession>
<dbReference type="CDD" id="cd07377">
    <property type="entry name" value="WHTH_GntR"/>
    <property type="match status" value="1"/>
</dbReference>
<dbReference type="SUPFAM" id="SSF46785">
    <property type="entry name" value="Winged helix' DNA-binding domain"/>
    <property type="match status" value="1"/>
</dbReference>
<dbReference type="PROSITE" id="PS50949">
    <property type="entry name" value="HTH_GNTR"/>
    <property type="match status" value="1"/>
</dbReference>
<dbReference type="InterPro" id="IPR011711">
    <property type="entry name" value="GntR_C"/>
</dbReference>
<evidence type="ECO:0000256" key="3">
    <source>
        <dbReference type="ARBA" id="ARBA00023163"/>
    </source>
</evidence>
<feature type="domain" description="HTH gntR-type" evidence="4">
    <location>
        <begin position="3"/>
        <end position="71"/>
    </location>
</feature>
<dbReference type="SUPFAM" id="SSF48008">
    <property type="entry name" value="GntR ligand-binding domain-like"/>
    <property type="match status" value="1"/>
</dbReference>
<dbReference type="Gene3D" id="1.20.120.530">
    <property type="entry name" value="GntR ligand-binding domain-like"/>
    <property type="match status" value="1"/>
</dbReference>
<comment type="caution">
    <text evidence="5">The sequence shown here is derived from an EMBL/GenBank/DDBJ whole genome shotgun (WGS) entry which is preliminary data.</text>
</comment>
<dbReference type="InterPro" id="IPR036388">
    <property type="entry name" value="WH-like_DNA-bd_sf"/>
</dbReference>
<dbReference type="RefSeq" id="WP_209807911.1">
    <property type="nucleotide sequence ID" value="NZ_JAGGKT010000001.1"/>
</dbReference>
<keyword evidence="6" id="KW-1185">Reference proteome</keyword>
<keyword evidence="5" id="KW-0670">Pyruvate</keyword>
<organism evidence="5 6">
    <name type="scientific">Ammoniphilus resinae</name>
    <dbReference type="NCBI Taxonomy" id="861532"/>
    <lineage>
        <taxon>Bacteria</taxon>
        <taxon>Bacillati</taxon>
        <taxon>Bacillota</taxon>
        <taxon>Bacilli</taxon>
        <taxon>Bacillales</taxon>
        <taxon>Paenibacillaceae</taxon>
        <taxon>Aneurinibacillus group</taxon>
        <taxon>Ammoniphilus</taxon>
    </lineage>
</organism>
<keyword evidence="1" id="KW-0805">Transcription regulation</keyword>
<sequence length="222" mass="25327">MRKLTYEIVYEKIKQRIKEGLWKPGDQIPTVQQLAEELGVGISSVREAIRILGNQNILKVEQGRGTFIMNVPEEDSLSSFGFLEDATMIQLTEARQVIEPELAALSAEHATKEEVKAILQAAKGMNRKAKLNEDFLKEDMLFHYLIAKASKNEIIFQMFNMISDLIVASRRRTLKMKGMTEKATHYHILIAEAIAQRNPTQARNLMKAHIDDVIYELTKDIN</sequence>
<evidence type="ECO:0000259" key="4">
    <source>
        <dbReference type="PROSITE" id="PS50949"/>
    </source>
</evidence>
<keyword evidence="3" id="KW-0804">Transcription</keyword>
<evidence type="ECO:0000313" key="5">
    <source>
        <dbReference type="EMBL" id="MBP1930141.1"/>
    </source>
</evidence>
<dbReference type="Proteomes" id="UP001519343">
    <property type="component" value="Unassembled WGS sequence"/>
</dbReference>
<evidence type="ECO:0000313" key="6">
    <source>
        <dbReference type="Proteomes" id="UP001519343"/>
    </source>
</evidence>
<dbReference type="PANTHER" id="PTHR43537:SF5">
    <property type="entry name" value="UXU OPERON TRANSCRIPTIONAL REGULATOR"/>
    <property type="match status" value="1"/>
</dbReference>
<dbReference type="SMART" id="SM00895">
    <property type="entry name" value="FCD"/>
    <property type="match status" value="1"/>
</dbReference>
<protein>
    <submittedName>
        <fullName evidence="5">GntR family transcriptional repressor for pyruvate dehydrogenase complex</fullName>
    </submittedName>
</protein>
<gene>
    <name evidence="5" type="ORF">J2Z37_000128</name>
</gene>
<dbReference type="EMBL" id="JAGGKT010000001">
    <property type="protein sequence ID" value="MBP1930141.1"/>
    <property type="molecule type" value="Genomic_DNA"/>
</dbReference>
<evidence type="ECO:0000256" key="2">
    <source>
        <dbReference type="ARBA" id="ARBA00023125"/>
    </source>
</evidence>
<dbReference type="Gene3D" id="1.10.10.10">
    <property type="entry name" value="Winged helix-like DNA-binding domain superfamily/Winged helix DNA-binding domain"/>
    <property type="match status" value="1"/>
</dbReference>
<dbReference type="Pfam" id="PF00392">
    <property type="entry name" value="GntR"/>
    <property type="match status" value="1"/>
</dbReference>
<dbReference type="InterPro" id="IPR008920">
    <property type="entry name" value="TF_FadR/GntR_C"/>
</dbReference>
<dbReference type="Pfam" id="PF07729">
    <property type="entry name" value="FCD"/>
    <property type="match status" value="1"/>
</dbReference>
<proteinExistence type="predicted"/>
<dbReference type="SMART" id="SM00345">
    <property type="entry name" value="HTH_GNTR"/>
    <property type="match status" value="1"/>
</dbReference>
<reference evidence="5 6" key="1">
    <citation type="submission" date="2021-03" db="EMBL/GenBank/DDBJ databases">
        <title>Genomic Encyclopedia of Type Strains, Phase IV (KMG-IV): sequencing the most valuable type-strain genomes for metagenomic binning, comparative biology and taxonomic classification.</title>
        <authorList>
            <person name="Goeker M."/>
        </authorList>
    </citation>
    <scope>NUCLEOTIDE SEQUENCE [LARGE SCALE GENOMIC DNA]</scope>
    <source>
        <strain evidence="5 6">DSM 24738</strain>
    </source>
</reference>
<dbReference type="InterPro" id="IPR000524">
    <property type="entry name" value="Tscrpt_reg_HTH_GntR"/>
</dbReference>
<name>A0ABS4GIQ8_9BACL</name>
<evidence type="ECO:0000256" key="1">
    <source>
        <dbReference type="ARBA" id="ARBA00023015"/>
    </source>
</evidence>